<protein>
    <submittedName>
        <fullName evidence="1">Uncharacterized protein</fullName>
    </submittedName>
</protein>
<gene>
    <name evidence="1" type="ORF">N7330_15895</name>
</gene>
<proteinExistence type="predicted"/>
<dbReference type="Proteomes" id="UP001158297">
    <property type="component" value="Unassembled WGS sequence"/>
</dbReference>
<sequence length="49" mass="5358">MNGYQCACMGCGSMFDEMFTVCPECESTDLVDAEEYQDLVDGIDGDFGD</sequence>
<dbReference type="AlphaFoldDB" id="A0AA42L4E2"/>
<evidence type="ECO:0000313" key="1">
    <source>
        <dbReference type="EMBL" id="MDH0364520.1"/>
    </source>
</evidence>
<name>A0AA42L4E2_9BURK</name>
<accession>A0AA42L4E2</accession>
<organism evidence="1 2">
    <name type="scientific">Comamonas aquatica</name>
    <dbReference type="NCBI Taxonomy" id="225991"/>
    <lineage>
        <taxon>Bacteria</taxon>
        <taxon>Pseudomonadati</taxon>
        <taxon>Pseudomonadota</taxon>
        <taxon>Betaproteobacteria</taxon>
        <taxon>Burkholderiales</taxon>
        <taxon>Comamonadaceae</taxon>
        <taxon>Comamonas</taxon>
    </lineage>
</organism>
<dbReference type="EMBL" id="JAODZU010000021">
    <property type="protein sequence ID" value="MDH0364520.1"/>
    <property type="molecule type" value="Genomic_DNA"/>
</dbReference>
<evidence type="ECO:0000313" key="2">
    <source>
        <dbReference type="Proteomes" id="UP001158297"/>
    </source>
</evidence>
<comment type="caution">
    <text evidence="1">The sequence shown here is derived from an EMBL/GenBank/DDBJ whole genome shotgun (WGS) entry which is preliminary data.</text>
</comment>
<reference evidence="1" key="1">
    <citation type="submission" date="2022-09" db="EMBL/GenBank/DDBJ databases">
        <title>Intensive care unit water sources are persistently colonized with multi-drug resistant bacteria and are the site of extensive horizontal gene transfer of antibiotic resistance genes.</title>
        <authorList>
            <person name="Diorio-Toth L."/>
        </authorList>
    </citation>
    <scope>NUCLEOTIDE SEQUENCE</scope>
    <source>
        <strain evidence="1">GD04130</strain>
    </source>
</reference>
<dbReference type="RefSeq" id="WP_279860515.1">
    <property type="nucleotide sequence ID" value="NZ_JAODZU010000021.1"/>
</dbReference>